<evidence type="ECO:0000313" key="5">
    <source>
        <dbReference type="EMBL" id="VDP67689.1"/>
    </source>
</evidence>
<dbReference type="GO" id="GO:0043130">
    <property type="term" value="F:ubiquitin binding"/>
    <property type="evidence" value="ECO:0007669"/>
    <property type="project" value="TreeGrafter"/>
</dbReference>
<dbReference type="PROSITE" id="PS50082">
    <property type="entry name" value="WD_REPEATS_2"/>
    <property type="match status" value="2"/>
</dbReference>
<evidence type="ECO:0000256" key="3">
    <source>
        <dbReference type="ARBA" id="ARBA00022737"/>
    </source>
</evidence>
<feature type="repeat" description="WD" evidence="4">
    <location>
        <begin position="105"/>
        <end position="127"/>
    </location>
</feature>
<dbReference type="InterPro" id="IPR036322">
    <property type="entry name" value="WD40_repeat_dom_sf"/>
</dbReference>
<keyword evidence="1" id="KW-0963">Cytoplasm</keyword>
<sequence>MAFEANAVYCIDCDAYRIVSGSADATIRVWNIRTNAKWSVQTLRGHSDAVRCVQLLSLPHYQPNNNNNIDGYCSSPPVHCIHESIASIPCSLCKLDTTVTYPNCWEPPEVLLISGSADTTLKLWRLSATSNWSRIACTCTLQGHTDTVRCVQVREYNLFNILRNYIIFFIDE</sequence>
<dbReference type="GO" id="GO:0043161">
    <property type="term" value="P:proteasome-mediated ubiquitin-dependent protein catabolic process"/>
    <property type="evidence" value="ECO:0007669"/>
    <property type="project" value="TreeGrafter"/>
</dbReference>
<dbReference type="PROSITE" id="PS00678">
    <property type="entry name" value="WD_REPEATS_1"/>
    <property type="match status" value="1"/>
</dbReference>
<dbReference type="PANTHER" id="PTHR19849">
    <property type="entry name" value="PHOSPHOLIPASE A-2-ACTIVATING PROTEIN"/>
    <property type="match status" value="1"/>
</dbReference>
<accession>A0A183KV95</accession>
<name>A0A183KV95_9TREM</name>
<dbReference type="WBParaSite" id="SCUD_0001899101-mRNA-1">
    <property type="protein sequence ID" value="SCUD_0001899101-mRNA-1"/>
    <property type="gene ID" value="SCUD_0001899101"/>
</dbReference>
<dbReference type="STRING" id="6186.A0A183KV95"/>
<dbReference type="Proteomes" id="UP000279833">
    <property type="component" value="Unassembled WGS sequence"/>
</dbReference>
<dbReference type="InterPro" id="IPR019775">
    <property type="entry name" value="WD40_repeat_CS"/>
</dbReference>
<proteinExistence type="predicted"/>
<dbReference type="Gene3D" id="2.130.10.10">
    <property type="entry name" value="YVTN repeat-like/Quinoprotein amine dehydrogenase"/>
    <property type="match status" value="2"/>
</dbReference>
<dbReference type="InterPro" id="IPR015943">
    <property type="entry name" value="WD40/YVTN_repeat-like_dom_sf"/>
</dbReference>
<evidence type="ECO:0000256" key="2">
    <source>
        <dbReference type="ARBA" id="ARBA00022574"/>
    </source>
</evidence>
<dbReference type="SUPFAM" id="SSF50978">
    <property type="entry name" value="WD40 repeat-like"/>
    <property type="match status" value="1"/>
</dbReference>
<dbReference type="Pfam" id="PF00400">
    <property type="entry name" value="WD40"/>
    <property type="match status" value="2"/>
</dbReference>
<gene>
    <name evidence="5" type="ORF">SCUD_LOCUS18988</name>
</gene>
<dbReference type="GO" id="GO:0005737">
    <property type="term" value="C:cytoplasm"/>
    <property type="evidence" value="ECO:0007669"/>
    <property type="project" value="TreeGrafter"/>
</dbReference>
<keyword evidence="3" id="KW-0677">Repeat</keyword>
<dbReference type="GO" id="GO:0010992">
    <property type="term" value="P:ubiquitin recycling"/>
    <property type="evidence" value="ECO:0007669"/>
    <property type="project" value="TreeGrafter"/>
</dbReference>
<dbReference type="PANTHER" id="PTHR19849:SF0">
    <property type="entry name" value="PHOSPHOLIPASE A-2-ACTIVATING PROTEIN"/>
    <property type="match status" value="1"/>
</dbReference>
<reference evidence="7" key="1">
    <citation type="submission" date="2016-06" db="UniProtKB">
        <authorList>
            <consortium name="WormBaseParasite"/>
        </authorList>
    </citation>
    <scope>IDENTIFICATION</scope>
</reference>
<feature type="repeat" description="WD" evidence="4">
    <location>
        <begin position="18"/>
        <end position="40"/>
    </location>
</feature>
<dbReference type="EMBL" id="UZAK01041812">
    <property type="protein sequence ID" value="VDP67689.1"/>
    <property type="molecule type" value="Genomic_DNA"/>
</dbReference>
<dbReference type="AlphaFoldDB" id="A0A183KV95"/>
<dbReference type="InterPro" id="IPR001680">
    <property type="entry name" value="WD40_rpt"/>
</dbReference>
<dbReference type="GO" id="GO:0005634">
    <property type="term" value="C:nucleus"/>
    <property type="evidence" value="ECO:0007669"/>
    <property type="project" value="TreeGrafter"/>
</dbReference>
<evidence type="ECO:0000313" key="6">
    <source>
        <dbReference type="Proteomes" id="UP000279833"/>
    </source>
</evidence>
<evidence type="ECO:0000256" key="1">
    <source>
        <dbReference type="ARBA" id="ARBA00022490"/>
    </source>
</evidence>
<reference evidence="5 6" key="2">
    <citation type="submission" date="2018-11" db="EMBL/GenBank/DDBJ databases">
        <authorList>
            <consortium name="Pathogen Informatics"/>
        </authorList>
    </citation>
    <scope>NUCLEOTIDE SEQUENCE [LARGE SCALE GENOMIC DNA]</scope>
    <source>
        <strain evidence="5">Dakar</strain>
        <strain evidence="6">Dakar, Senegal</strain>
    </source>
</reference>
<keyword evidence="2 4" id="KW-0853">WD repeat</keyword>
<protein>
    <submittedName>
        <fullName evidence="7">WD_REPEATS_REGION domain-containing protein</fullName>
    </submittedName>
</protein>
<evidence type="ECO:0000256" key="4">
    <source>
        <dbReference type="PROSITE-ProRule" id="PRU00221"/>
    </source>
</evidence>
<keyword evidence="6" id="KW-1185">Reference proteome</keyword>
<organism evidence="7">
    <name type="scientific">Schistosoma curassoni</name>
    <dbReference type="NCBI Taxonomy" id="6186"/>
    <lineage>
        <taxon>Eukaryota</taxon>
        <taxon>Metazoa</taxon>
        <taxon>Spiralia</taxon>
        <taxon>Lophotrochozoa</taxon>
        <taxon>Platyhelminthes</taxon>
        <taxon>Trematoda</taxon>
        <taxon>Digenea</taxon>
        <taxon>Strigeidida</taxon>
        <taxon>Schistosomatoidea</taxon>
        <taxon>Schistosomatidae</taxon>
        <taxon>Schistosoma</taxon>
    </lineage>
</organism>
<evidence type="ECO:0000313" key="7">
    <source>
        <dbReference type="WBParaSite" id="SCUD_0001899101-mRNA-1"/>
    </source>
</evidence>